<name>A0ACD5XGW2_AVESA</name>
<keyword evidence="2" id="KW-1185">Reference proteome</keyword>
<evidence type="ECO:0000313" key="1">
    <source>
        <dbReference type="EnsemblPlants" id="AVESA.00010b.r2.4DG0771850.1.CDS"/>
    </source>
</evidence>
<reference evidence="1" key="1">
    <citation type="submission" date="2021-05" db="EMBL/GenBank/DDBJ databases">
        <authorList>
            <person name="Scholz U."/>
            <person name="Mascher M."/>
            <person name="Fiebig A."/>
        </authorList>
    </citation>
    <scope>NUCLEOTIDE SEQUENCE [LARGE SCALE GENOMIC DNA]</scope>
</reference>
<sequence>MKLESLFLLATLLHFAGSSPPPHPVVCNRGTSDCTVTNAYGSFPDRTTCRAANVTYPRTEAELVAAVAAVVEAKRKVKVATRYSHSLPKLACPGGHDGTMISTLQLNRTVAADAAGRLITVESGMLLRDLIRAAAAAGLSLPHSPYWSGVTIGGLLSTGAHGSSLWGKGGAVHEYVVGMRIVTPATASRGFAVVRDLGADHPDLGAAKVSLGVLGVISQVTLALQPLFKRSVTFLERDDSDLEDQVAAWGGLHEFGDMAWQPGQGRVVYRKDDRVDVSSPGNGLNDHLALRSTSALGRIDARRAEELLQEKGTDIARCEAAGHRWPHGIRHDDGEVFTAGYPVVGYQHRIQASGQCIDSPDDRLLSSCRWDPRLRASFIYDSAISIPLPRAAAFVADVKRLRNLNPRAFCSLDARGGLLARYLRASSAYLGKPEDAVDFDITYYRSYTEGAPRAHADVVDELEQMALRKYGGFPHWGKNRNFAFDGVVGKYPKASEFLEVKDRYDPDGLFSSEWSDQILGIDGGSPCIIKKGCAMEGLCVCSDDSHCAPEQGYLCRPGKVYTEARILGIDGGSPCIIKKGCAMEGLCVCSDDSHCAPEQGYLCRPGKVYTEARVCSFQPATDVLQDDL</sequence>
<reference evidence="1" key="2">
    <citation type="submission" date="2025-09" db="UniProtKB">
        <authorList>
            <consortium name="EnsemblPlants"/>
        </authorList>
    </citation>
    <scope>IDENTIFICATION</scope>
</reference>
<proteinExistence type="predicted"/>
<organism evidence="1 2">
    <name type="scientific">Avena sativa</name>
    <name type="common">Oat</name>
    <dbReference type="NCBI Taxonomy" id="4498"/>
    <lineage>
        <taxon>Eukaryota</taxon>
        <taxon>Viridiplantae</taxon>
        <taxon>Streptophyta</taxon>
        <taxon>Embryophyta</taxon>
        <taxon>Tracheophyta</taxon>
        <taxon>Spermatophyta</taxon>
        <taxon>Magnoliopsida</taxon>
        <taxon>Liliopsida</taxon>
        <taxon>Poales</taxon>
        <taxon>Poaceae</taxon>
        <taxon>BOP clade</taxon>
        <taxon>Pooideae</taxon>
        <taxon>Poodae</taxon>
        <taxon>Poeae</taxon>
        <taxon>Poeae Chloroplast Group 1 (Aveneae type)</taxon>
        <taxon>Aveninae</taxon>
        <taxon>Avena</taxon>
    </lineage>
</organism>
<evidence type="ECO:0000313" key="2">
    <source>
        <dbReference type="Proteomes" id="UP001732700"/>
    </source>
</evidence>
<dbReference type="Proteomes" id="UP001732700">
    <property type="component" value="Chromosome 4D"/>
</dbReference>
<dbReference type="EnsemblPlants" id="AVESA.00010b.r2.4DG0771850.1">
    <property type="protein sequence ID" value="AVESA.00010b.r2.4DG0771850.1.CDS"/>
    <property type="gene ID" value="AVESA.00010b.r2.4DG0771850"/>
</dbReference>
<protein>
    <submittedName>
        <fullName evidence="1">Uncharacterized protein</fullName>
    </submittedName>
</protein>
<accession>A0ACD5XGW2</accession>